<organism evidence="1 2">
    <name type="scientific">Sporothrix curviconia</name>
    <dbReference type="NCBI Taxonomy" id="1260050"/>
    <lineage>
        <taxon>Eukaryota</taxon>
        <taxon>Fungi</taxon>
        <taxon>Dikarya</taxon>
        <taxon>Ascomycota</taxon>
        <taxon>Pezizomycotina</taxon>
        <taxon>Sordariomycetes</taxon>
        <taxon>Sordariomycetidae</taxon>
        <taxon>Ophiostomatales</taxon>
        <taxon>Ophiostomataceae</taxon>
        <taxon>Sporothrix</taxon>
    </lineage>
</organism>
<comment type="caution">
    <text evidence="1">The sequence shown here is derived from an EMBL/GenBank/DDBJ whole genome shotgun (WGS) entry which is preliminary data.</text>
</comment>
<sequence length="192" mass="21101">MGTRMSLATQLRLSCGGLFHRHIYKYILQLGERVLNLDGPALRKLAVHCDRLDELPLGTTSMPPFPRLGCRVPGSNYAGVCECIFSTALLESFAGIAEELGSFGMLQMSVADMYCCLATVRDRVGTRVRLTGMPIVAAPHVARCNPVQAMLDFLYAVFAGNHDLLFLPEDVQSRLYATRLETGLHDEADPVL</sequence>
<reference evidence="1 2" key="1">
    <citation type="submission" date="2024-01" db="EMBL/GenBank/DDBJ databases">
        <authorList>
            <person name="Allen C."/>
            <person name="Tagirdzhanova G."/>
        </authorList>
    </citation>
    <scope>NUCLEOTIDE SEQUENCE [LARGE SCALE GENOMIC DNA]</scope>
</reference>
<accession>A0ABP0AY53</accession>
<dbReference type="Proteomes" id="UP001642405">
    <property type="component" value="Unassembled WGS sequence"/>
</dbReference>
<protein>
    <submittedName>
        <fullName evidence="1">Uncharacterized protein</fullName>
    </submittedName>
</protein>
<evidence type="ECO:0000313" key="1">
    <source>
        <dbReference type="EMBL" id="CAK7212215.1"/>
    </source>
</evidence>
<name>A0ABP0AY53_9PEZI</name>
<evidence type="ECO:0000313" key="2">
    <source>
        <dbReference type="Proteomes" id="UP001642405"/>
    </source>
</evidence>
<gene>
    <name evidence="1" type="ORF">SCUCBS95973_001376</name>
</gene>
<proteinExistence type="predicted"/>
<keyword evidence="2" id="KW-1185">Reference proteome</keyword>
<dbReference type="EMBL" id="CAWUHB010000005">
    <property type="protein sequence ID" value="CAK7212215.1"/>
    <property type="molecule type" value="Genomic_DNA"/>
</dbReference>